<evidence type="ECO:0000313" key="2">
    <source>
        <dbReference type="EMBL" id="MDG0817325.1"/>
    </source>
</evidence>
<feature type="transmembrane region" description="Helical" evidence="1">
    <location>
        <begin position="129"/>
        <end position="148"/>
    </location>
</feature>
<dbReference type="Pfam" id="PF06055">
    <property type="entry name" value="ExoD"/>
    <property type="match status" value="1"/>
</dbReference>
<accession>A0ABT6DMK3</accession>
<dbReference type="RefSeq" id="WP_277578803.1">
    <property type="nucleotide sequence ID" value="NZ_JANRMI010000004.1"/>
</dbReference>
<keyword evidence="3" id="KW-1185">Reference proteome</keyword>
<dbReference type="Proteomes" id="UP001152321">
    <property type="component" value="Unassembled WGS sequence"/>
</dbReference>
<feature type="transmembrane region" description="Helical" evidence="1">
    <location>
        <begin position="178"/>
        <end position="199"/>
    </location>
</feature>
<evidence type="ECO:0000256" key="1">
    <source>
        <dbReference type="SAM" id="Phobius"/>
    </source>
</evidence>
<dbReference type="PIRSF" id="PIRSF033239">
    <property type="entry name" value="ExoD"/>
    <property type="match status" value="1"/>
</dbReference>
<proteinExistence type="predicted"/>
<protein>
    <submittedName>
        <fullName evidence="2">Exopolysaccharide biosynthesis protein</fullName>
    </submittedName>
</protein>
<reference evidence="2" key="1">
    <citation type="submission" date="2022-08" db="EMBL/GenBank/DDBJ databases">
        <title>Novel Bdellovibrio Species Isolated from Svalbard: Designation Bdellovibrio svalbardensis.</title>
        <authorList>
            <person name="Mitchell R.J."/>
            <person name="Choi S.Y."/>
        </authorList>
    </citation>
    <scope>NUCLEOTIDE SEQUENCE</scope>
    <source>
        <strain evidence="2">PAP01</strain>
    </source>
</reference>
<evidence type="ECO:0000313" key="3">
    <source>
        <dbReference type="Proteomes" id="UP001152321"/>
    </source>
</evidence>
<dbReference type="EMBL" id="JANRMI010000004">
    <property type="protein sequence ID" value="MDG0817325.1"/>
    <property type="molecule type" value="Genomic_DNA"/>
</dbReference>
<keyword evidence="1" id="KW-1133">Transmembrane helix</keyword>
<name>A0ABT6DMK3_9BACT</name>
<dbReference type="PANTHER" id="PTHR41795:SF1">
    <property type="entry name" value="EXOPOLYSACCHARIDE SYNTHESIS PROTEIN"/>
    <property type="match status" value="1"/>
</dbReference>
<gene>
    <name evidence="2" type="ORF">NWE73_13170</name>
</gene>
<keyword evidence="1" id="KW-0472">Membrane</keyword>
<keyword evidence="1" id="KW-0812">Transmembrane</keyword>
<dbReference type="InterPro" id="IPR010331">
    <property type="entry name" value="ExoD"/>
</dbReference>
<sequence length="203" mass="22832">MKSQFIEAMDLLQEEVQKNGHGHDENKGITLRRVVDILGEEGHAVFLLFISLPYMIPIPLPGLSTPGGILICIVATLLYLQRPPWIPKRYENLHISAKTVLKVSETAEKVWRKISHLVKERWVFFHDLPFFRAINFGVFAVNALLLALPLPIPFTNSIPGIAIVLCALGHVEKDGVFIFLSYVWTVVVASFFISIAMGAKHFM</sequence>
<feature type="transmembrane region" description="Helical" evidence="1">
    <location>
        <begin position="62"/>
        <end position="80"/>
    </location>
</feature>
<comment type="caution">
    <text evidence="2">The sequence shown here is derived from an EMBL/GenBank/DDBJ whole genome shotgun (WGS) entry which is preliminary data.</text>
</comment>
<organism evidence="2 3">
    <name type="scientific">Bdellovibrio svalbardensis</name>
    <dbReference type="NCBI Taxonomy" id="2972972"/>
    <lineage>
        <taxon>Bacteria</taxon>
        <taxon>Pseudomonadati</taxon>
        <taxon>Bdellovibrionota</taxon>
        <taxon>Bdellovibrionia</taxon>
        <taxon>Bdellovibrionales</taxon>
        <taxon>Pseudobdellovibrionaceae</taxon>
        <taxon>Bdellovibrio</taxon>
    </lineage>
</organism>
<dbReference type="PANTHER" id="PTHR41795">
    <property type="entry name" value="EXOPOLYSACCHARIDE SYNTHESIS PROTEIN"/>
    <property type="match status" value="1"/>
</dbReference>